<dbReference type="PANTHER" id="PTHR21610">
    <property type="entry name" value="VON WILLEBRAND FACTOR A DOMAIN-CONTAINING PROTEIN 8"/>
    <property type="match status" value="1"/>
</dbReference>
<evidence type="ECO:0000256" key="1">
    <source>
        <dbReference type="ARBA" id="ARBA00004173"/>
    </source>
</evidence>
<feature type="domain" description="VWFA" evidence="9">
    <location>
        <begin position="1641"/>
        <end position="1825"/>
    </location>
</feature>
<keyword evidence="4" id="KW-0809">Transit peptide</keyword>
<protein>
    <recommendedName>
        <fullName evidence="7">von Willebrand factor A domain-containing protein 8</fullName>
    </recommendedName>
</protein>
<dbReference type="Gene3D" id="3.40.50.410">
    <property type="entry name" value="von Willebrand factor, type A domain"/>
    <property type="match status" value="1"/>
</dbReference>
<dbReference type="OrthoDB" id="5186at2759"/>
<dbReference type="InterPro" id="IPR039891">
    <property type="entry name" value="VWA8"/>
</dbReference>
<reference evidence="10" key="1">
    <citation type="submission" date="2017-05" db="UniProtKB">
        <authorList>
            <consortium name="EnsemblMetazoa"/>
        </authorList>
    </citation>
    <scope>IDENTIFICATION</scope>
</reference>
<dbReference type="InParanoid" id="A0A1X7VWE7"/>
<evidence type="ECO:0000313" key="10">
    <source>
        <dbReference type="EnsemblMetazoa" id="Aqu2.1.44185_001"/>
    </source>
</evidence>
<name>A0A1X7VWE7_AMPQE</name>
<organism evidence="10">
    <name type="scientific">Amphimedon queenslandica</name>
    <name type="common">Sponge</name>
    <dbReference type="NCBI Taxonomy" id="400682"/>
    <lineage>
        <taxon>Eukaryota</taxon>
        <taxon>Metazoa</taxon>
        <taxon>Porifera</taxon>
        <taxon>Demospongiae</taxon>
        <taxon>Heteroscleromorpha</taxon>
        <taxon>Haplosclerida</taxon>
        <taxon>Niphatidae</taxon>
        <taxon>Amphimedon</taxon>
    </lineage>
</organism>
<dbReference type="SUPFAM" id="SSF53300">
    <property type="entry name" value="vWA-like"/>
    <property type="match status" value="1"/>
</dbReference>
<dbReference type="PROSITE" id="PS50234">
    <property type="entry name" value="VWFA"/>
    <property type="match status" value="1"/>
</dbReference>
<evidence type="ECO:0000256" key="5">
    <source>
        <dbReference type="ARBA" id="ARBA00023128"/>
    </source>
</evidence>
<dbReference type="eggNOG" id="KOG1808">
    <property type="taxonomic scope" value="Eukaryota"/>
</dbReference>
<evidence type="ECO:0000256" key="6">
    <source>
        <dbReference type="ARBA" id="ARBA00055988"/>
    </source>
</evidence>
<dbReference type="PANTHER" id="PTHR21610:SF9">
    <property type="entry name" value="VON WILLEBRAND FACTOR A DOMAIN-CONTAINING PROTEIN 8"/>
    <property type="match status" value="1"/>
</dbReference>
<dbReference type="Gene3D" id="3.40.50.300">
    <property type="entry name" value="P-loop containing nucleotide triphosphate hydrolases"/>
    <property type="match status" value="3"/>
</dbReference>
<dbReference type="GO" id="GO:0016887">
    <property type="term" value="F:ATP hydrolysis activity"/>
    <property type="evidence" value="ECO:0007669"/>
    <property type="project" value="InterPro"/>
</dbReference>
<dbReference type="SUPFAM" id="SSF52540">
    <property type="entry name" value="P-loop containing nucleoside triphosphate hydrolases"/>
    <property type="match status" value="3"/>
</dbReference>
<evidence type="ECO:0000256" key="7">
    <source>
        <dbReference type="ARBA" id="ARBA00070377"/>
    </source>
</evidence>
<dbReference type="EnsemblMetazoa" id="Aqu2.1.44185_001">
    <property type="protein sequence ID" value="Aqu2.1.44185_001"/>
    <property type="gene ID" value="Aqu2.1.44185"/>
</dbReference>
<dbReference type="GO" id="GO:0005739">
    <property type="term" value="C:mitochondrion"/>
    <property type="evidence" value="ECO:0007669"/>
    <property type="project" value="UniProtKB-SubCell"/>
</dbReference>
<dbReference type="FunFam" id="3.40.50.300:FF:000587">
    <property type="entry name" value="von Willebrand factor A domain containing 8"/>
    <property type="match status" value="1"/>
</dbReference>
<dbReference type="Pfam" id="PF07728">
    <property type="entry name" value="AAA_5"/>
    <property type="match status" value="3"/>
</dbReference>
<proteinExistence type="predicted"/>
<dbReference type="InterPro" id="IPR036465">
    <property type="entry name" value="vWFA_dom_sf"/>
</dbReference>
<keyword evidence="2" id="KW-0547">Nucleotide-binding</keyword>
<evidence type="ECO:0000256" key="3">
    <source>
        <dbReference type="ARBA" id="ARBA00022840"/>
    </source>
</evidence>
<accession>A0A1X7VWE7</accession>
<dbReference type="SMART" id="SM00327">
    <property type="entry name" value="VWA"/>
    <property type="match status" value="1"/>
</dbReference>
<dbReference type="SMART" id="SM00382">
    <property type="entry name" value="AAA"/>
    <property type="match status" value="2"/>
</dbReference>
<keyword evidence="3" id="KW-0067">ATP-binding</keyword>
<feature type="region of interest" description="Disordered" evidence="8">
    <location>
        <begin position="1479"/>
        <end position="1501"/>
    </location>
</feature>
<dbReference type="FunFam" id="3.40.50.300:FF:000663">
    <property type="entry name" value="von Willebrand factor A domain containing 8"/>
    <property type="match status" value="1"/>
</dbReference>
<dbReference type="GO" id="GO:0005524">
    <property type="term" value="F:ATP binding"/>
    <property type="evidence" value="ECO:0007669"/>
    <property type="project" value="UniProtKB-KW"/>
</dbReference>
<dbReference type="InterPro" id="IPR002035">
    <property type="entry name" value="VWF_A"/>
</dbReference>
<sequence>MMVHKKTRGYNYYQSLYQEVYRRAMRARMAAERRLKQLGRLLSPPPRQAKQLLHTGTHKLSGSSVEIDGIRLTVDVPSNPEMVPKLYLNKSPSQSVLHHLKWMISKDLIGQDMYLLSPPGPYPRHLALSFGELVSREVEFVSLSRDSTEVDMKQRKEIINGSVTYEDQAVVRAAINGRLLILEGIEKAERNVLPVLNNLLENREAQLDDGRFIVSHERYDQLAADHSVDDLNSWKLLRASEKFRVIAIGLPVPPYHGNTLDPPLRSRFQARHILPVPFPEALEECKQAYPSISEQNLSIVLSIVYTILSMTQSHSGGPINLTGQLDRLLTILSNDPSIGLTRLIESIYPSRLLSSGQLLEGILEKFGPSFITSSAVTVSSERAPLVEGGGFVPLPSHSSCLNFMMQCQSVGDLCIVGEKGSGKTMLISQLAKTLGYSIEPIVLYQDMSSRDLLQQRITTSNGDTGWRMSPLITAAVNGSMAVLDGLHRLDSSTASTLKRLVQDREVDLTDGTRLLRHDRFIEAINVSGLTEQEMRERKIFPIHPKFFIVAVGEATPTQPNDWLTPELLSMFQFVNVLQLPKEEEKRLIQIKVPSLSSNVIDKLLNFTHFLRHSDDPTLVALSSSLSTRQLLRIAHHLAHYSDGKEGDLFGLILKASLSRFLPPVAKSALFRALTSNNIHPSPSPVSDNDMQYSRANGLLRIGSTKVPIHAPTSDIAMVPDVTFYDNPLHVRIMEDMLKDYSLGEHLLLIGNQGVGKNKLTDRFLHLMNSPREYLQLHRDSTVQTLTTQPSVIDGRITYQDSPLVRAVQYGRVLVVDEADKAPTHVTAILRNIVNGESITLSDGRKIMPKGSPLQVCDDTIPIHSDFRMIVLANRPGFPFLGNDFYAAVGDCFSCHAVDNPDFESEMSMVSQYGPDVPQKILQKLVSAFSDLREMADEGRISYPYSTREVVNIVKHMQMFPNEGVSTIVRNVFDFDSYSSHLLDTVISTLHKHGIPLGANRKNVRLATKDPLPALALANTFNIDTSNYQKLKYEQTKIKLTDGQKLPVQSIPCERDVIRSRLFSEIKSQWVIPLHESDDISSICTSTDNKSGGNLLHVITHVLPSIYTLNINNDTLSYIDLFNYLPSGRGPGHPLISLTALDPVDNGPHGGKILIHEGFTGILYLLDSSNANLSKVLLPTSNVSGRFLGSWRGKKKDDISLLSKCPNGNSVIIYQRGSNVVSHLDFSSTSPLCSSLSLPVSIHSLLPISTNTGNKWLLIDTNKRIHFLYNSSPQVTLPDSISPLINGPTNEDQLLSLSSIPLPQLMSSSISHNESVYLASTESSPLSCLTTNPQDSTMKLFQVTQFGPSSQYDDITHLPKDGSIVTATTTKSGGNSKNVTQYLSVFDIPNSTHWKIELPEWSNSSLYSLPRSVSNVFTASVPNDSAVLAVNERGTVSLIETNHFSLQRSLDEWYSMVGNSTDDRQLFISRDSGLGVSLPKHGKVDPNNAPHVGGNTWAGGTGGRDTAGLGGKGGPYRLDAGHNVYQLSDEEKMAVPEEVRQAARELGQKALRERLQEIAMSEHDHNAFTQLRARIHKQVEMLKAILESTQSKSNERQWLRHQTDGDLDDRKLVDGLTGEKAVYRKRGEKEPEFGHSSNVRKSIRLVVDVSGSMYRFNGYDGRLDRTLEAVLMVIEAFESYSMKFKLDIVGHSGDSAEIPFLSSESPPVNEKEKMDILKSMHAHSQFCWSGDNTLKATATAISTIRSDSVPSQESYVIILSDANFSRYRISPVEYGRLILSDPHVNVFAVFIGSLDDEATRLQDSLPAGRSFVCMNNSNLPIIIRQVLSSSVI</sequence>
<evidence type="ECO:0000259" key="9">
    <source>
        <dbReference type="PROSITE" id="PS50234"/>
    </source>
</evidence>
<dbReference type="InterPro" id="IPR027417">
    <property type="entry name" value="P-loop_NTPase"/>
</dbReference>
<dbReference type="STRING" id="400682.A0A1X7VWE7"/>
<comment type="subcellular location">
    <subcellularLocation>
        <location evidence="1">Mitochondrion</location>
    </subcellularLocation>
</comment>
<dbReference type="InterPro" id="IPR011704">
    <property type="entry name" value="ATPase_dyneun-rel_AAA"/>
</dbReference>
<comment type="function">
    <text evidence="6">Exhibits ATPase activity in vitro.</text>
</comment>
<dbReference type="InterPro" id="IPR003593">
    <property type="entry name" value="AAA+_ATPase"/>
</dbReference>
<keyword evidence="5" id="KW-0496">Mitochondrion</keyword>
<evidence type="ECO:0000256" key="8">
    <source>
        <dbReference type="SAM" id="MobiDB-lite"/>
    </source>
</evidence>
<evidence type="ECO:0000256" key="2">
    <source>
        <dbReference type="ARBA" id="ARBA00022741"/>
    </source>
</evidence>
<evidence type="ECO:0000256" key="4">
    <source>
        <dbReference type="ARBA" id="ARBA00022946"/>
    </source>
</evidence>